<dbReference type="PANTHER" id="PTHR34669">
    <property type="entry name" value="THIOREDOXIN-LIKE FOLD DOMAIN-CONTAINING PROTEIN MRL7L, CHLOROPLASTIC"/>
    <property type="match status" value="1"/>
</dbReference>
<feature type="region of interest" description="Disordered" evidence="1">
    <location>
        <begin position="1"/>
        <end position="52"/>
    </location>
</feature>
<dbReference type="Gene3D" id="3.40.30.10">
    <property type="entry name" value="Glutaredoxin"/>
    <property type="match status" value="1"/>
</dbReference>
<dbReference type="Proteomes" id="UP000824469">
    <property type="component" value="Unassembled WGS sequence"/>
</dbReference>
<protein>
    <recommendedName>
        <fullName evidence="4">Thioredoxin-like protein</fullName>
    </recommendedName>
</protein>
<evidence type="ECO:0000256" key="1">
    <source>
        <dbReference type="SAM" id="MobiDB-lite"/>
    </source>
</evidence>
<comment type="caution">
    <text evidence="2">The sequence shown here is derived from an EMBL/GenBank/DDBJ whole genome shotgun (WGS) entry which is preliminary data.</text>
</comment>
<dbReference type="SUPFAM" id="SSF52833">
    <property type="entry name" value="Thioredoxin-like"/>
    <property type="match status" value="1"/>
</dbReference>
<gene>
    <name evidence="2" type="ORF">KI387_012437</name>
</gene>
<dbReference type="PANTHER" id="PTHR34669:SF1">
    <property type="entry name" value="THIOREDOXIN-LIKE FOLD DOMAIN-CONTAINING PROTEIN MRL7L, CHLOROPLASTIC"/>
    <property type="match status" value="1"/>
</dbReference>
<dbReference type="GO" id="GO:0009658">
    <property type="term" value="P:chloroplast organization"/>
    <property type="evidence" value="ECO:0007669"/>
    <property type="project" value="InterPro"/>
</dbReference>
<accession>A0AA38CQN0</accession>
<evidence type="ECO:0000313" key="2">
    <source>
        <dbReference type="EMBL" id="KAH9300854.1"/>
    </source>
</evidence>
<dbReference type="AlphaFoldDB" id="A0AA38CQN0"/>
<dbReference type="CDD" id="cd02947">
    <property type="entry name" value="TRX_family"/>
    <property type="match status" value="1"/>
</dbReference>
<dbReference type="InterPro" id="IPR044701">
    <property type="entry name" value="MRL7/MRL7L"/>
</dbReference>
<organism evidence="2 3">
    <name type="scientific">Taxus chinensis</name>
    <name type="common">Chinese yew</name>
    <name type="synonym">Taxus wallichiana var. chinensis</name>
    <dbReference type="NCBI Taxonomy" id="29808"/>
    <lineage>
        <taxon>Eukaryota</taxon>
        <taxon>Viridiplantae</taxon>
        <taxon>Streptophyta</taxon>
        <taxon>Embryophyta</taxon>
        <taxon>Tracheophyta</taxon>
        <taxon>Spermatophyta</taxon>
        <taxon>Pinopsida</taxon>
        <taxon>Pinidae</taxon>
        <taxon>Conifers II</taxon>
        <taxon>Cupressales</taxon>
        <taxon>Taxaceae</taxon>
        <taxon>Taxus</taxon>
    </lineage>
</organism>
<name>A0AA38CQN0_TAXCH</name>
<feature type="non-terminal residue" evidence="2">
    <location>
        <position position="1"/>
    </location>
</feature>
<dbReference type="GO" id="GO:0006355">
    <property type="term" value="P:regulation of DNA-templated transcription"/>
    <property type="evidence" value="ECO:0007669"/>
    <property type="project" value="InterPro"/>
</dbReference>
<evidence type="ECO:0000313" key="3">
    <source>
        <dbReference type="Proteomes" id="UP000824469"/>
    </source>
</evidence>
<proteinExistence type="predicted"/>
<dbReference type="GO" id="GO:0009570">
    <property type="term" value="C:chloroplast stroma"/>
    <property type="evidence" value="ECO:0007669"/>
    <property type="project" value="TreeGrafter"/>
</dbReference>
<dbReference type="InterPro" id="IPR036249">
    <property type="entry name" value="Thioredoxin-like_sf"/>
</dbReference>
<feature type="compositionally biased region" description="Acidic residues" evidence="1">
    <location>
        <begin position="34"/>
        <end position="50"/>
    </location>
</feature>
<reference evidence="2 3" key="1">
    <citation type="journal article" date="2021" name="Nat. Plants">
        <title>The Taxus genome provides insights into paclitaxel biosynthesis.</title>
        <authorList>
            <person name="Xiong X."/>
            <person name="Gou J."/>
            <person name="Liao Q."/>
            <person name="Li Y."/>
            <person name="Zhou Q."/>
            <person name="Bi G."/>
            <person name="Li C."/>
            <person name="Du R."/>
            <person name="Wang X."/>
            <person name="Sun T."/>
            <person name="Guo L."/>
            <person name="Liang H."/>
            <person name="Lu P."/>
            <person name="Wu Y."/>
            <person name="Zhang Z."/>
            <person name="Ro D.K."/>
            <person name="Shang Y."/>
            <person name="Huang S."/>
            <person name="Yan J."/>
        </authorList>
    </citation>
    <scope>NUCLEOTIDE SEQUENCE [LARGE SCALE GENOMIC DNA]</scope>
    <source>
        <strain evidence="2">Ta-2019</strain>
    </source>
</reference>
<dbReference type="OMA" id="KAIQIFW"/>
<dbReference type="EMBL" id="JAHRHJ020000009">
    <property type="protein sequence ID" value="KAH9300854.1"/>
    <property type="molecule type" value="Genomic_DNA"/>
</dbReference>
<evidence type="ECO:0008006" key="4">
    <source>
        <dbReference type="Google" id="ProtNLM"/>
    </source>
</evidence>
<keyword evidence="3" id="KW-1185">Reference proteome</keyword>
<sequence length="228" mass="25931">NNGRRRCRRVEVSPVSEETGGNAKGLSFRRGEETDSSEDEDPDWPEEGEEGWGFPLSECFNEIKIMNVGNDDEDKDLDYLTEDETEWEDDSVDVAIKDITAKDWEDAVFGDISPLVVLVYERYSRPNENLKVRMELDKAINVFWDLDKPAPRAVKFEATEETKLASSLKVKDTPVVIFIKDGKLVHRQTEILLADELAKIMAYFYFGANLPGCLKSMEPTEEEIPTLA</sequence>